<evidence type="ECO:0008006" key="4">
    <source>
        <dbReference type="Google" id="ProtNLM"/>
    </source>
</evidence>
<dbReference type="RefSeq" id="WP_006302072.1">
    <property type="nucleotide sequence ID" value="NZ_CM001022.1"/>
</dbReference>
<dbReference type="EMBL" id="CM001022">
    <property type="protein sequence ID" value="EFQ24824.1"/>
    <property type="molecule type" value="Genomic_DNA"/>
</dbReference>
<dbReference type="Proteomes" id="UP000005096">
    <property type="component" value="Chromosome"/>
</dbReference>
<evidence type="ECO:0000256" key="1">
    <source>
        <dbReference type="SAM" id="SignalP"/>
    </source>
</evidence>
<sequence>MNRRILFLSVLLLLCSLLAPLPEAEAGPDPKALAEEIARELGKKFRPDQLTVTTDGSTAYVEARGAWIDKIRIDSLRLEATLKPERAPVSGDADALAGLIASSVGELTLLEKDVNGYFAKNEESGFTGLHFDFTPSGFQAKGIYTASFLFTFRIRLAAQGVLALRPEGIILDQVAMFVEGLKQPDSFTARVVSSVNPLLEFRDIPFPVTFKRLTMTDSEVTLTGGPKRLDQGATAVWKRPQP</sequence>
<proteinExistence type="predicted"/>
<dbReference type="STRING" id="584708.Apau_2417"/>
<dbReference type="PaxDb" id="584708-Apau_2417"/>
<dbReference type="OrthoDB" id="4528at2"/>
<reference evidence="2 3" key="1">
    <citation type="journal article" date="2010" name="Stand. Genomic Sci.">
        <title>Non-contiguous finished genome sequence of Aminomonas paucivorans type strain (GLU-3).</title>
        <authorList>
            <person name="Pitluck S."/>
            <person name="Yasawong M."/>
            <person name="Held B."/>
            <person name="Lapidus A."/>
            <person name="Nolan M."/>
            <person name="Copeland A."/>
            <person name="Lucas S."/>
            <person name="Del Rio T.G."/>
            <person name="Tice H."/>
            <person name="Cheng J.F."/>
            <person name="Chertkov O."/>
            <person name="Goodwin L."/>
            <person name="Tapia R."/>
            <person name="Han C."/>
            <person name="Liolios K."/>
            <person name="Ivanova N."/>
            <person name="Mavromatis K."/>
            <person name="Ovchinnikova G."/>
            <person name="Pati A."/>
            <person name="Chen A."/>
            <person name="Palaniappan K."/>
            <person name="Land M."/>
            <person name="Hauser L."/>
            <person name="Chang Y.J."/>
            <person name="Jeffries C.D."/>
            <person name="Pukall R."/>
            <person name="Spring S."/>
            <person name="Rohde M."/>
            <person name="Sikorski J."/>
            <person name="Goker M."/>
            <person name="Woyke T."/>
            <person name="Bristow J."/>
            <person name="Eisen J.A."/>
            <person name="Markowitz V."/>
            <person name="Hugenholtz P."/>
            <person name="Kyrpides N.C."/>
            <person name="Klenk H.P."/>
        </authorList>
    </citation>
    <scope>NUCLEOTIDE SEQUENCE [LARGE SCALE GENOMIC DNA]</scope>
    <source>
        <strain evidence="2 3">DSM 12260</strain>
    </source>
</reference>
<accession>E3D0T6</accession>
<dbReference type="eggNOG" id="ENOG5032XTB">
    <property type="taxonomic scope" value="Bacteria"/>
</dbReference>
<dbReference type="AlphaFoldDB" id="E3D0T6"/>
<evidence type="ECO:0000313" key="2">
    <source>
        <dbReference type="EMBL" id="EFQ24824.1"/>
    </source>
</evidence>
<feature type="chain" id="PRO_5003168191" description="DUF2993 domain-containing protein" evidence="1">
    <location>
        <begin position="27"/>
        <end position="242"/>
    </location>
</feature>
<evidence type="ECO:0000313" key="3">
    <source>
        <dbReference type="Proteomes" id="UP000005096"/>
    </source>
</evidence>
<dbReference type="InterPro" id="IPR021373">
    <property type="entry name" value="DUF2993"/>
</dbReference>
<keyword evidence="3" id="KW-1185">Reference proteome</keyword>
<name>E3D0T6_9BACT</name>
<dbReference type="Pfam" id="PF11209">
    <property type="entry name" value="LmeA"/>
    <property type="match status" value="1"/>
</dbReference>
<feature type="signal peptide" evidence="1">
    <location>
        <begin position="1"/>
        <end position="26"/>
    </location>
</feature>
<organism evidence="2 3">
    <name type="scientific">Aminomonas paucivorans DSM 12260</name>
    <dbReference type="NCBI Taxonomy" id="584708"/>
    <lineage>
        <taxon>Bacteria</taxon>
        <taxon>Thermotogati</taxon>
        <taxon>Synergistota</taxon>
        <taxon>Synergistia</taxon>
        <taxon>Synergistales</taxon>
        <taxon>Synergistaceae</taxon>
        <taxon>Aminomonas</taxon>
    </lineage>
</organism>
<protein>
    <recommendedName>
        <fullName evidence="4">DUF2993 domain-containing protein</fullName>
    </recommendedName>
</protein>
<keyword evidence="1" id="KW-0732">Signal</keyword>
<gene>
    <name evidence="2" type="ORF">Apau_2417</name>
</gene>
<dbReference type="HOGENOM" id="CLU_1209339_0_0_0"/>